<organism evidence="7 8">
    <name type="scientific">Megasphaera lornae</name>
    <dbReference type="NCBI Taxonomy" id="1000568"/>
    <lineage>
        <taxon>Bacteria</taxon>
        <taxon>Bacillati</taxon>
        <taxon>Bacillota</taxon>
        <taxon>Negativicutes</taxon>
        <taxon>Veillonellales</taxon>
        <taxon>Veillonellaceae</taxon>
        <taxon>Megasphaera</taxon>
    </lineage>
</organism>
<dbReference type="InterPro" id="IPR043133">
    <property type="entry name" value="GTP-CH-I_C/QueF"/>
</dbReference>
<dbReference type="InterPro" id="IPR018234">
    <property type="entry name" value="GTP_CycHdrlase_I_CS"/>
</dbReference>
<proteinExistence type="predicted"/>
<evidence type="ECO:0000256" key="1">
    <source>
        <dbReference type="ARBA" id="ARBA00001052"/>
    </source>
</evidence>
<dbReference type="Gene3D" id="1.10.286.10">
    <property type="match status" value="1"/>
</dbReference>
<dbReference type="InterPro" id="IPR020602">
    <property type="entry name" value="GTP_CycHdrlase_I_dom"/>
</dbReference>
<dbReference type="EC" id="3.5.4.16" evidence="3"/>
<sequence>MAYELQTQEQQEQAVQSMRTFLQALGLDLQALGMEKTPQRVTAAFTQFFSGLREDPDKEWGHPIQTGTDGLVAVRNIRFHSLCEHHLLPFFGTVHIAYYPQHGKVAGFGHFIRAVTILAERPQLQERLTEDICRSVYRGLQPAGVLVIVKAKQLCMTMLQAAAGDTDIVTAATAGNIVNGNAAYEQAWKLLMEDTTNAL</sequence>
<dbReference type="PANTHER" id="PTHR11109:SF7">
    <property type="entry name" value="GTP CYCLOHYDROLASE 1"/>
    <property type="match status" value="1"/>
</dbReference>
<evidence type="ECO:0000256" key="5">
    <source>
        <dbReference type="ARBA" id="ARBA00022801"/>
    </source>
</evidence>
<comment type="catalytic activity">
    <reaction evidence="1">
        <text>GTP + H2O = 7,8-dihydroneopterin 3'-triphosphate + formate + H(+)</text>
        <dbReference type="Rhea" id="RHEA:17473"/>
        <dbReference type="ChEBI" id="CHEBI:15377"/>
        <dbReference type="ChEBI" id="CHEBI:15378"/>
        <dbReference type="ChEBI" id="CHEBI:15740"/>
        <dbReference type="ChEBI" id="CHEBI:37565"/>
        <dbReference type="ChEBI" id="CHEBI:58462"/>
        <dbReference type="EC" id="3.5.4.16"/>
    </reaction>
</comment>
<name>A0ABP2L358_9FIRM</name>
<dbReference type="Gene3D" id="3.30.1130.10">
    <property type="match status" value="1"/>
</dbReference>
<evidence type="ECO:0000256" key="4">
    <source>
        <dbReference type="ARBA" id="ARBA00022563"/>
    </source>
</evidence>
<keyword evidence="4" id="KW-0554">One-carbon metabolism</keyword>
<protein>
    <recommendedName>
        <fullName evidence="3">GTP cyclohydrolase I</fullName>
        <ecNumber evidence="3">3.5.4.16</ecNumber>
    </recommendedName>
</protein>
<dbReference type="InterPro" id="IPR043134">
    <property type="entry name" value="GTP-CH-I_N"/>
</dbReference>
<dbReference type="RefSeq" id="WP_007391432.1">
    <property type="nucleotide sequence ID" value="NZ_AFIJ01000035.1"/>
</dbReference>
<dbReference type="PROSITE" id="PS00859">
    <property type="entry name" value="GTP_CYCLOHYDROL_1_1"/>
    <property type="match status" value="1"/>
</dbReference>
<keyword evidence="8" id="KW-1185">Reference proteome</keyword>
<dbReference type="Proteomes" id="UP000004018">
    <property type="component" value="Unassembled WGS sequence"/>
</dbReference>
<dbReference type="SUPFAM" id="SSF55620">
    <property type="entry name" value="Tetrahydrobiopterin biosynthesis enzymes-like"/>
    <property type="match status" value="1"/>
</dbReference>
<dbReference type="InterPro" id="IPR001474">
    <property type="entry name" value="GTP_CycHdrlase_I"/>
</dbReference>
<feature type="domain" description="GTP cyclohydrolase I" evidence="6">
    <location>
        <begin position="16"/>
        <end position="187"/>
    </location>
</feature>
<accession>A0ABP2L358</accession>
<evidence type="ECO:0000259" key="6">
    <source>
        <dbReference type="Pfam" id="PF01227"/>
    </source>
</evidence>
<keyword evidence="5" id="KW-0378">Hydrolase</keyword>
<comment type="pathway">
    <text evidence="2">Cofactor biosynthesis; 7,8-dihydroneopterin triphosphate biosynthesis; 7,8-dihydroneopterin triphosphate from GTP: step 1/1.</text>
</comment>
<evidence type="ECO:0000313" key="8">
    <source>
        <dbReference type="Proteomes" id="UP000004018"/>
    </source>
</evidence>
<evidence type="ECO:0000313" key="7">
    <source>
        <dbReference type="EMBL" id="EGL39619.1"/>
    </source>
</evidence>
<dbReference type="EMBL" id="AFIJ01000035">
    <property type="protein sequence ID" value="EGL39619.1"/>
    <property type="molecule type" value="Genomic_DNA"/>
</dbReference>
<evidence type="ECO:0000256" key="2">
    <source>
        <dbReference type="ARBA" id="ARBA00005080"/>
    </source>
</evidence>
<reference evidence="7 8" key="1">
    <citation type="submission" date="2011-04" db="EMBL/GenBank/DDBJ databases">
        <authorList>
            <person name="Harkins D.M."/>
            <person name="Madupu R."/>
            <person name="Durkin A.S."/>
            <person name="Torralba M."/>
            <person name="Methe B."/>
            <person name="Sutton G.G."/>
            <person name="Nelson K.E."/>
        </authorList>
    </citation>
    <scope>NUCLEOTIDE SEQUENCE [LARGE SCALE GENOMIC DNA]</scope>
    <source>
        <strain evidence="7 8">UPII 199-6</strain>
    </source>
</reference>
<dbReference type="PANTHER" id="PTHR11109">
    <property type="entry name" value="GTP CYCLOHYDROLASE I"/>
    <property type="match status" value="1"/>
</dbReference>
<dbReference type="NCBIfam" id="NF006826">
    <property type="entry name" value="PRK09347.1-3"/>
    <property type="match status" value="1"/>
</dbReference>
<dbReference type="Pfam" id="PF01227">
    <property type="entry name" value="GTP_cyclohydroI"/>
    <property type="match status" value="1"/>
</dbReference>
<dbReference type="PROSITE" id="PS00860">
    <property type="entry name" value="GTP_CYCLOHYDROL_1_2"/>
    <property type="match status" value="1"/>
</dbReference>
<evidence type="ECO:0000256" key="3">
    <source>
        <dbReference type="ARBA" id="ARBA00012715"/>
    </source>
</evidence>
<comment type="caution">
    <text evidence="7">The sequence shown here is derived from an EMBL/GenBank/DDBJ whole genome shotgun (WGS) entry which is preliminary data.</text>
</comment>
<gene>
    <name evidence="7" type="ORF">HMPREF1039_1206</name>
</gene>